<dbReference type="InterPro" id="IPR002104">
    <property type="entry name" value="Integrase_catalytic"/>
</dbReference>
<dbReference type="InterPro" id="IPR011010">
    <property type="entry name" value="DNA_brk_join_enz"/>
</dbReference>
<name>A0A6H1P1W6_PRIMG</name>
<dbReference type="AlphaFoldDB" id="A0A6H1P1W6"/>
<accession>A0A6H1P1W6</accession>
<comment type="similarity">
    <text evidence="1">Belongs to the 'phage' integrase family.</text>
</comment>
<dbReference type="InterPro" id="IPR013762">
    <property type="entry name" value="Integrase-like_cat_sf"/>
</dbReference>
<dbReference type="Gene3D" id="1.10.150.130">
    <property type="match status" value="1"/>
</dbReference>
<evidence type="ECO:0000256" key="2">
    <source>
        <dbReference type="ARBA" id="ARBA00023125"/>
    </source>
</evidence>
<dbReference type="PROSITE" id="PS51898">
    <property type="entry name" value="TYR_RECOMBINASE"/>
    <property type="match status" value="1"/>
</dbReference>
<dbReference type="GO" id="GO:0015074">
    <property type="term" value="P:DNA integration"/>
    <property type="evidence" value="ECO:0007669"/>
    <property type="project" value="InterPro"/>
</dbReference>
<sequence>MDITNVNDITADNIRHYINYLRTERTPYAEDPQRKRSGKGLSVHTINIRIRGLSAWFRFLFNEGMIPNNPMQHISQVRDDAHEEVPGIPDEQIDAILASYDDRQFAQWRDKTRILLLLDTGLRIGEALSLTAAQIDFKDLTVTVPSQIAKNRKSREIPISREVAKRMRQLLDETQHYFGEDAQLFMNAYGEDFTDGAFRRRLNRLKRKLNITKLHPHMFRHTFARNYVLNGGDIFTLQRILDHADIQTTRKYVQIDNEHIREQHNKFLKRNGIRT</sequence>
<dbReference type="InterPro" id="IPR050090">
    <property type="entry name" value="Tyrosine_recombinase_XerCD"/>
</dbReference>
<dbReference type="SUPFAM" id="SSF56349">
    <property type="entry name" value="DNA breaking-rejoining enzymes"/>
    <property type="match status" value="1"/>
</dbReference>
<protein>
    <submittedName>
        <fullName evidence="7">Tyrosine-type recombinase/integrase</fullName>
    </submittedName>
</protein>
<evidence type="ECO:0000313" key="8">
    <source>
        <dbReference type="Proteomes" id="UP000501868"/>
    </source>
</evidence>
<evidence type="ECO:0000256" key="3">
    <source>
        <dbReference type="ARBA" id="ARBA00023172"/>
    </source>
</evidence>
<dbReference type="PROSITE" id="PS51900">
    <property type="entry name" value="CB"/>
    <property type="match status" value="1"/>
</dbReference>
<gene>
    <name evidence="7" type="ORF">HFZ78_13255</name>
</gene>
<dbReference type="Pfam" id="PF00589">
    <property type="entry name" value="Phage_integrase"/>
    <property type="match status" value="1"/>
</dbReference>
<reference evidence="7 8" key="2">
    <citation type="submission" date="2020-04" db="EMBL/GenBank/DDBJ databases">
        <authorList>
            <person name="Fomenkov A."/>
            <person name="Anton B.P."/>
            <person name="Roberts R.J."/>
        </authorList>
    </citation>
    <scope>NUCLEOTIDE SEQUENCE [LARGE SCALE GENOMIC DNA]</scope>
    <source>
        <strain evidence="7 8">S2</strain>
    </source>
</reference>
<dbReference type="CDD" id="cd00397">
    <property type="entry name" value="DNA_BRE_C"/>
    <property type="match status" value="1"/>
</dbReference>
<evidence type="ECO:0000259" key="6">
    <source>
        <dbReference type="PROSITE" id="PS51900"/>
    </source>
</evidence>
<feature type="domain" description="Core-binding (CB)" evidence="6">
    <location>
        <begin position="1"/>
        <end position="61"/>
    </location>
</feature>
<reference evidence="7 8" key="1">
    <citation type="submission" date="2020-04" db="EMBL/GenBank/DDBJ databases">
        <title>Genome-Wide Identification of 5-Methylcytosine Sites in Bacterial Genomes By High-Throughput Sequencing of MspJI Restriction Fragments.</title>
        <authorList>
            <person name="Wu V."/>
        </authorList>
    </citation>
    <scope>NUCLEOTIDE SEQUENCE [LARGE SCALE GENOMIC DNA]</scope>
    <source>
        <strain evidence="7 8">S2</strain>
    </source>
</reference>
<dbReference type="Gene3D" id="1.10.443.10">
    <property type="entry name" value="Intergrase catalytic core"/>
    <property type="match status" value="1"/>
</dbReference>
<dbReference type="EMBL" id="CP051128">
    <property type="protein sequence ID" value="QIZ07580.1"/>
    <property type="molecule type" value="Genomic_DNA"/>
</dbReference>
<evidence type="ECO:0000313" key="7">
    <source>
        <dbReference type="EMBL" id="QIZ07580.1"/>
    </source>
</evidence>
<keyword evidence="3" id="KW-0233">DNA recombination</keyword>
<keyword evidence="2 4" id="KW-0238">DNA-binding</keyword>
<dbReference type="GO" id="GO:0003677">
    <property type="term" value="F:DNA binding"/>
    <property type="evidence" value="ECO:0007669"/>
    <property type="project" value="UniProtKB-UniRule"/>
</dbReference>
<proteinExistence type="inferred from homology"/>
<dbReference type="Proteomes" id="UP000501868">
    <property type="component" value="Chromosome"/>
</dbReference>
<evidence type="ECO:0000256" key="4">
    <source>
        <dbReference type="PROSITE-ProRule" id="PRU01248"/>
    </source>
</evidence>
<evidence type="ECO:0000259" key="5">
    <source>
        <dbReference type="PROSITE" id="PS51898"/>
    </source>
</evidence>
<feature type="domain" description="Tyr recombinase" evidence="5">
    <location>
        <begin position="83"/>
        <end position="265"/>
    </location>
</feature>
<dbReference type="InterPro" id="IPR010998">
    <property type="entry name" value="Integrase_recombinase_N"/>
</dbReference>
<dbReference type="PANTHER" id="PTHR30349">
    <property type="entry name" value="PHAGE INTEGRASE-RELATED"/>
    <property type="match status" value="1"/>
</dbReference>
<organism evidence="7 8">
    <name type="scientific">Priestia megaterium</name>
    <name type="common">Bacillus megaterium</name>
    <dbReference type="NCBI Taxonomy" id="1404"/>
    <lineage>
        <taxon>Bacteria</taxon>
        <taxon>Bacillati</taxon>
        <taxon>Bacillota</taxon>
        <taxon>Bacilli</taxon>
        <taxon>Bacillales</taxon>
        <taxon>Bacillaceae</taxon>
        <taxon>Priestia</taxon>
    </lineage>
</organism>
<dbReference type="PANTHER" id="PTHR30349:SF41">
    <property type="entry name" value="INTEGRASE_RECOMBINASE PROTEIN MJ0367-RELATED"/>
    <property type="match status" value="1"/>
</dbReference>
<evidence type="ECO:0000256" key="1">
    <source>
        <dbReference type="ARBA" id="ARBA00008857"/>
    </source>
</evidence>
<dbReference type="GO" id="GO:0006310">
    <property type="term" value="P:DNA recombination"/>
    <property type="evidence" value="ECO:0007669"/>
    <property type="project" value="UniProtKB-KW"/>
</dbReference>
<dbReference type="InterPro" id="IPR044068">
    <property type="entry name" value="CB"/>
</dbReference>